<evidence type="ECO:0000259" key="3">
    <source>
        <dbReference type="PROSITE" id="PS50110"/>
    </source>
</evidence>
<proteinExistence type="predicted"/>
<dbReference type="Gene3D" id="3.30.450.20">
    <property type="entry name" value="PAS domain"/>
    <property type="match status" value="3"/>
</dbReference>
<dbReference type="InterPro" id="IPR011006">
    <property type="entry name" value="CheY-like_superfamily"/>
</dbReference>
<dbReference type="InterPro" id="IPR003607">
    <property type="entry name" value="HD/PDEase_dom"/>
</dbReference>
<evidence type="ECO:0000256" key="2">
    <source>
        <dbReference type="SAM" id="Coils"/>
    </source>
</evidence>
<accession>A0A7T1F3V0</accession>
<evidence type="ECO:0000259" key="5">
    <source>
        <dbReference type="PROSITE" id="PS50113"/>
    </source>
</evidence>
<comment type="caution">
    <text evidence="1">Lacks conserved residue(s) required for the propagation of feature annotation.</text>
</comment>
<reference evidence="7 8" key="1">
    <citation type="journal article" date="2021" name="Nat. Commun.">
        <title>Isolation of a member of the candidate phylum Atribacteria reveals a unique cell membrane structure.</title>
        <authorList>
            <person name="Taiki K."/>
            <person name="Nobu M.K."/>
            <person name="Kusada H."/>
            <person name="Meng X.-Y."/>
            <person name="Hosoki N."/>
            <person name="Uematsu K."/>
            <person name="Yoshioka H."/>
            <person name="Kamagata Y."/>
            <person name="Tamaki H."/>
        </authorList>
    </citation>
    <scope>NUCLEOTIDE SEQUENCE [LARGE SCALE GENOMIC DNA]</scope>
    <source>
        <strain evidence="7 8">RT761</strain>
    </source>
</reference>
<feature type="domain" description="PAS" evidence="4">
    <location>
        <begin position="296"/>
        <end position="368"/>
    </location>
</feature>
<feature type="domain" description="PAC" evidence="5">
    <location>
        <begin position="377"/>
        <end position="429"/>
    </location>
</feature>
<evidence type="ECO:0000313" key="7">
    <source>
        <dbReference type="EMBL" id="QPM68785.1"/>
    </source>
</evidence>
<organism evidence="7 8">
    <name type="scientific">Atribacter laminatus</name>
    <dbReference type="NCBI Taxonomy" id="2847778"/>
    <lineage>
        <taxon>Bacteria</taxon>
        <taxon>Pseudomonadati</taxon>
        <taxon>Atribacterota</taxon>
        <taxon>Atribacteria</taxon>
        <taxon>Atribacterales</taxon>
        <taxon>Atribacteraceae</taxon>
        <taxon>Atribacter</taxon>
    </lineage>
</organism>
<dbReference type="Gene3D" id="1.10.3210.10">
    <property type="entry name" value="Hypothetical protein af1432"/>
    <property type="match status" value="1"/>
</dbReference>
<evidence type="ECO:0000259" key="4">
    <source>
        <dbReference type="PROSITE" id="PS50112"/>
    </source>
</evidence>
<feature type="domain" description="PAC" evidence="5">
    <location>
        <begin position="244"/>
        <end position="295"/>
    </location>
</feature>
<feature type="coiled-coil region" evidence="2">
    <location>
        <begin position="139"/>
        <end position="173"/>
    </location>
</feature>
<dbReference type="SUPFAM" id="SSF109604">
    <property type="entry name" value="HD-domain/PDEase-like"/>
    <property type="match status" value="1"/>
</dbReference>
<dbReference type="EC" id="3.1.4.52" evidence="7"/>
<dbReference type="KEGG" id="alam:RT761_02009"/>
<protein>
    <submittedName>
        <fullName evidence="7">Cyclic di-GMP phosphodiesterase response regulator RpfG</fullName>
        <ecNumber evidence="7">3.1.4.52</ecNumber>
    </submittedName>
</protein>
<dbReference type="SUPFAM" id="SSF52172">
    <property type="entry name" value="CheY-like"/>
    <property type="match status" value="1"/>
</dbReference>
<dbReference type="InterPro" id="IPR035965">
    <property type="entry name" value="PAS-like_dom_sf"/>
</dbReference>
<dbReference type="Proteomes" id="UP000594463">
    <property type="component" value="Chromosome"/>
</dbReference>
<evidence type="ECO:0000259" key="6">
    <source>
        <dbReference type="PROSITE" id="PS51832"/>
    </source>
</evidence>
<keyword evidence="8" id="KW-1185">Reference proteome</keyword>
<dbReference type="PROSITE" id="PS50112">
    <property type="entry name" value="PAS"/>
    <property type="match status" value="2"/>
</dbReference>
<feature type="domain" description="Response regulatory" evidence="3">
    <location>
        <begin position="10"/>
        <end position="129"/>
    </location>
</feature>
<gene>
    <name evidence="7" type="primary">rpfG_3</name>
    <name evidence="7" type="ORF">RT761_02009</name>
</gene>
<dbReference type="Gene3D" id="3.40.50.2300">
    <property type="match status" value="1"/>
</dbReference>
<dbReference type="NCBIfam" id="TIGR00229">
    <property type="entry name" value="sensory_box"/>
    <property type="match status" value="2"/>
</dbReference>
<dbReference type="SMART" id="SM00471">
    <property type="entry name" value="HDc"/>
    <property type="match status" value="1"/>
</dbReference>
<dbReference type="SMART" id="SM00086">
    <property type="entry name" value="PAC"/>
    <property type="match status" value="3"/>
</dbReference>
<dbReference type="InterPro" id="IPR001610">
    <property type="entry name" value="PAC"/>
</dbReference>
<dbReference type="EMBL" id="CP065383">
    <property type="protein sequence ID" value="QPM68785.1"/>
    <property type="molecule type" value="Genomic_DNA"/>
</dbReference>
<dbReference type="SUPFAM" id="SSF55785">
    <property type="entry name" value="PYP-like sensor domain (PAS domain)"/>
    <property type="match status" value="3"/>
</dbReference>
<evidence type="ECO:0000313" key="8">
    <source>
        <dbReference type="Proteomes" id="UP000594463"/>
    </source>
</evidence>
<dbReference type="GO" id="GO:0000160">
    <property type="term" value="P:phosphorelay signal transduction system"/>
    <property type="evidence" value="ECO:0007669"/>
    <property type="project" value="InterPro"/>
</dbReference>
<dbReference type="Pfam" id="PF13426">
    <property type="entry name" value="PAS_9"/>
    <property type="match status" value="2"/>
</dbReference>
<dbReference type="CDD" id="cd00077">
    <property type="entry name" value="HDc"/>
    <property type="match status" value="1"/>
</dbReference>
<dbReference type="SMART" id="SM00091">
    <property type="entry name" value="PAS"/>
    <property type="match status" value="2"/>
</dbReference>
<sequence>MIELLDKEFIVLILQKNQSLFDQLTSKLFKCYPKVHFFTATNVAIGLDIAQREKPEIIFLENSIFHQGQQQFYQTIRNHELTKDIPIILLLPENFKFQNQHQLLEFEADGFLRYPYDEDELIVLVNALLKIKSIPFRRNNGIKNIILQYERRIQELENELSKRKHSEEELKVNIDKYHSFFENSIDAMLLTQPDGTIYAANPEACKMFGWTEEEIIRLGRNGVVDVNDPQLPLLLKERRDKGKAKGELLFIRKDGSRFPAELTSAVFYNSRNQERTIIIIRDITERKKIEEALRKSEEKFRLIAENTGDNITVLDLKLNLTYVSPSIIKVRGYSAEEAIHQTLDQIFTPESLKKLMQIFEEQMALEASGSADPKRTISLEVEEYHKDGSTIWVENTMSFLRDDSQKPIGIIAVTRDVTKRKQVEQALRESEDYIKTVLDNLPIGVAVNLLDPHVSFRYMNDNFPKFYRTTREAIEKEGSFWEAVYEDLEFREIIKKRVLEDCASNDLEHMQWNDVPIVRQGQETKYINARNIPIPGRDLMISTVMDVTERKKAELALETSNKKLRKTLESIVETIAEIVETRDYYTAGHQRRVAHLAQAIALELGLENDRVIGLYMASAIHDIGKIAVPIEILIKPTKLSNIEFSLIKTHCRAGYEILKDIEFPWPIADIVLQHHERINGTGYPAGLKGEEIILEARILTVADVVEAIASHRPYRPAKGIEIALKEIKENRGTLYEPVVVDCCLSLFEEKGYQFPIL</sequence>
<feature type="domain" description="PAS" evidence="4">
    <location>
        <begin position="173"/>
        <end position="216"/>
    </location>
</feature>
<dbReference type="CDD" id="cd00130">
    <property type="entry name" value="PAS"/>
    <property type="match status" value="2"/>
</dbReference>
<dbReference type="PROSITE" id="PS50113">
    <property type="entry name" value="PAC"/>
    <property type="match status" value="2"/>
</dbReference>
<keyword evidence="7" id="KW-0378">Hydrolase</keyword>
<dbReference type="AlphaFoldDB" id="A0A7T1F3V0"/>
<dbReference type="PANTHER" id="PTHR45228">
    <property type="entry name" value="CYCLIC DI-GMP PHOSPHODIESTERASE TM_0186-RELATED"/>
    <property type="match status" value="1"/>
</dbReference>
<dbReference type="InterPro" id="IPR000700">
    <property type="entry name" value="PAS-assoc_C"/>
</dbReference>
<dbReference type="InterPro" id="IPR052020">
    <property type="entry name" value="Cyclic_di-GMP/3'3'-cGAMP_PDE"/>
</dbReference>
<feature type="domain" description="HD-GYP" evidence="6">
    <location>
        <begin position="564"/>
        <end position="757"/>
    </location>
</feature>
<dbReference type="PROSITE" id="PS50110">
    <property type="entry name" value="RESPONSE_REGULATORY"/>
    <property type="match status" value="1"/>
</dbReference>
<dbReference type="Pfam" id="PF13487">
    <property type="entry name" value="HD_5"/>
    <property type="match status" value="1"/>
</dbReference>
<dbReference type="PROSITE" id="PS51832">
    <property type="entry name" value="HD_GYP"/>
    <property type="match status" value="1"/>
</dbReference>
<evidence type="ECO:0000256" key="1">
    <source>
        <dbReference type="PROSITE-ProRule" id="PRU00169"/>
    </source>
</evidence>
<dbReference type="InterPro" id="IPR000014">
    <property type="entry name" value="PAS"/>
</dbReference>
<dbReference type="GO" id="GO:0071111">
    <property type="term" value="F:cyclic-guanylate-specific phosphodiesterase activity"/>
    <property type="evidence" value="ECO:0007669"/>
    <property type="project" value="UniProtKB-EC"/>
</dbReference>
<dbReference type="RefSeq" id="WP_218111278.1">
    <property type="nucleotide sequence ID" value="NZ_CP065383.1"/>
</dbReference>
<name>A0A7T1F3V0_ATRLM</name>
<keyword evidence="2" id="KW-0175">Coiled coil</keyword>
<dbReference type="InterPro" id="IPR001789">
    <property type="entry name" value="Sig_transdc_resp-reg_receiver"/>
</dbReference>
<dbReference type="InterPro" id="IPR037522">
    <property type="entry name" value="HD_GYP_dom"/>
</dbReference>